<evidence type="ECO:0000313" key="4">
    <source>
        <dbReference type="Proteomes" id="UP000278006"/>
    </source>
</evidence>
<dbReference type="OrthoDB" id="9765158at2"/>
<protein>
    <submittedName>
        <fullName evidence="3">LysM domain-containing protein</fullName>
    </submittedName>
</protein>
<comment type="caution">
    <text evidence="3">The sequence shown here is derived from an EMBL/GenBank/DDBJ whole genome shotgun (WGS) entry which is preliminary data.</text>
</comment>
<dbReference type="EMBL" id="RDQO01000001">
    <property type="protein sequence ID" value="RMX08882.1"/>
    <property type="molecule type" value="Genomic_DNA"/>
</dbReference>
<keyword evidence="4" id="KW-1185">Reference proteome</keyword>
<dbReference type="Pfam" id="PF01476">
    <property type="entry name" value="LysM"/>
    <property type="match status" value="1"/>
</dbReference>
<dbReference type="InterPro" id="IPR052196">
    <property type="entry name" value="Bact_Kbp"/>
</dbReference>
<name>A0A3M6R2A9_9BURK</name>
<dbReference type="AlphaFoldDB" id="A0A3M6R2A9"/>
<organism evidence="3 4">
    <name type="scientific">Corticibacter populi</name>
    <dbReference type="NCBI Taxonomy" id="1550736"/>
    <lineage>
        <taxon>Bacteria</taxon>
        <taxon>Pseudomonadati</taxon>
        <taxon>Pseudomonadota</taxon>
        <taxon>Betaproteobacteria</taxon>
        <taxon>Burkholderiales</taxon>
        <taxon>Comamonadaceae</taxon>
        <taxon>Corticibacter</taxon>
    </lineage>
</organism>
<dbReference type="SUPFAM" id="SSF54106">
    <property type="entry name" value="LysM domain"/>
    <property type="match status" value="1"/>
</dbReference>
<dbReference type="Proteomes" id="UP000278006">
    <property type="component" value="Unassembled WGS sequence"/>
</dbReference>
<dbReference type="PANTHER" id="PTHR34700">
    <property type="entry name" value="POTASSIUM BINDING PROTEIN KBP"/>
    <property type="match status" value="1"/>
</dbReference>
<feature type="signal peptide" evidence="1">
    <location>
        <begin position="1"/>
        <end position="32"/>
    </location>
</feature>
<evidence type="ECO:0000313" key="3">
    <source>
        <dbReference type="EMBL" id="RMX08882.1"/>
    </source>
</evidence>
<dbReference type="SMART" id="SM00257">
    <property type="entry name" value="LysM"/>
    <property type="match status" value="1"/>
</dbReference>
<dbReference type="Gene3D" id="3.10.350.10">
    <property type="entry name" value="LysM domain"/>
    <property type="match status" value="1"/>
</dbReference>
<dbReference type="InterPro" id="IPR036779">
    <property type="entry name" value="LysM_dom_sf"/>
</dbReference>
<accession>A0A3M6R2A9</accession>
<reference evidence="3 4" key="1">
    <citation type="submission" date="2018-10" db="EMBL/GenBank/DDBJ databases">
        <title>Draft genome of Cortibacter populi DSM10536.</title>
        <authorList>
            <person name="Bernier A.-M."/>
            <person name="Bernard K."/>
        </authorList>
    </citation>
    <scope>NUCLEOTIDE SEQUENCE [LARGE SCALE GENOMIC DNA]</scope>
    <source>
        <strain evidence="3 4">DSM 105136</strain>
    </source>
</reference>
<feature type="chain" id="PRO_5018027562" evidence="1">
    <location>
        <begin position="33"/>
        <end position="404"/>
    </location>
</feature>
<evidence type="ECO:0000259" key="2">
    <source>
        <dbReference type="PROSITE" id="PS51782"/>
    </source>
</evidence>
<keyword evidence="1" id="KW-0732">Signal</keyword>
<dbReference type="PANTHER" id="PTHR34700:SF4">
    <property type="entry name" value="PHAGE-LIKE ELEMENT PBSX PROTEIN XKDP"/>
    <property type="match status" value="1"/>
</dbReference>
<evidence type="ECO:0000256" key="1">
    <source>
        <dbReference type="SAM" id="SignalP"/>
    </source>
</evidence>
<dbReference type="InterPro" id="IPR018392">
    <property type="entry name" value="LysM"/>
</dbReference>
<proteinExistence type="predicted"/>
<feature type="domain" description="LysM" evidence="2">
    <location>
        <begin position="64"/>
        <end position="113"/>
    </location>
</feature>
<dbReference type="CDD" id="cd00118">
    <property type="entry name" value="LysM"/>
    <property type="match status" value="1"/>
</dbReference>
<gene>
    <name evidence="3" type="ORF">D8I35_04265</name>
</gene>
<dbReference type="PROSITE" id="PS51782">
    <property type="entry name" value="LYSM"/>
    <property type="match status" value="1"/>
</dbReference>
<sequence length="404" mass="44621">MTTAHVKKHAMRRGAALVAMAVLLPAPALLQAQNYPITAQQRAVAQQTAERGVPVGELRAGAPDTYTVKRGDTLWGISSLYLQKPWHWPQLWGMNLQSIRNPHLIYPGQVLYLDIRDGYARLGLSRFGDDETIKLSPSVREETLEQVALPTIRRDLIEPFLVRPVVKDLDALSQLPVIIASAEERLIMGNGDRLYARGTDAVPLATHDGAARDLSIFRKPKPLKDPQTGEILGYEGEYVGQARIVRDEFFVEALDKRGKPVEEYRPATLDILKAVTEVQIGDQLERQNEATDYAHFVPRVPPEGLEGRVVSLYADQAVANASSNQVVAINLGSDAAVEPGHVFQIMRAGRLVRDPEGGRNARVRLPDEPNGLLLVFRVFDRVAYGLIMDSSDPVTVGDRLVAPQ</sequence>